<evidence type="ECO:0000313" key="2">
    <source>
        <dbReference type="Proteomes" id="UP000826195"/>
    </source>
</evidence>
<accession>A0AAV7HWK1</accession>
<sequence length="118" mass="13766">MYRSVLRLASIQKQTREKTHKYKRFYTAKGHPVGPDEHSYYCTKLGGSCLAAYMGQTTIRHAFIRTRGVLFELRAHDRPLIDWGRMGLRLEQLMPHKRQLKSAGSEESRGSISYKFYL</sequence>
<evidence type="ECO:0000313" key="1">
    <source>
        <dbReference type="EMBL" id="KAH0539627.1"/>
    </source>
</evidence>
<dbReference type="AlphaFoldDB" id="A0AAV7HWK1"/>
<organism evidence="1 2">
    <name type="scientific">Cotesia glomerata</name>
    <name type="common">Lepidopteran parasitic wasp</name>
    <name type="synonym">Apanteles glomeratus</name>
    <dbReference type="NCBI Taxonomy" id="32391"/>
    <lineage>
        <taxon>Eukaryota</taxon>
        <taxon>Metazoa</taxon>
        <taxon>Ecdysozoa</taxon>
        <taxon>Arthropoda</taxon>
        <taxon>Hexapoda</taxon>
        <taxon>Insecta</taxon>
        <taxon>Pterygota</taxon>
        <taxon>Neoptera</taxon>
        <taxon>Endopterygota</taxon>
        <taxon>Hymenoptera</taxon>
        <taxon>Apocrita</taxon>
        <taxon>Ichneumonoidea</taxon>
        <taxon>Braconidae</taxon>
        <taxon>Microgastrinae</taxon>
        <taxon>Cotesia</taxon>
    </lineage>
</organism>
<proteinExistence type="predicted"/>
<dbReference type="Proteomes" id="UP000826195">
    <property type="component" value="Unassembled WGS sequence"/>
</dbReference>
<comment type="caution">
    <text evidence="1">The sequence shown here is derived from an EMBL/GenBank/DDBJ whole genome shotgun (WGS) entry which is preliminary data.</text>
</comment>
<reference evidence="1 2" key="1">
    <citation type="journal article" date="2021" name="J. Hered.">
        <title>A chromosome-level genome assembly of the parasitoid wasp, Cotesia glomerata (Hymenoptera: Braconidae).</title>
        <authorList>
            <person name="Pinto B.J."/>
            <person name="Weis J.J."/>
            <person name="Gamble T."/>
            <person name="Ode P.J."/>
            <person name="Paul R."/>
            <person name="Zaspel J.M."/>
        </authorList>
    </citation>
    <scope>NUCLEOTIDE SEQUENCE [LARGE SCALE GENOMIC DNA]</scope>
    <source>
        <strain evidence="1">CgM1</strain>
    </source>
</reference>
<name>A0AAV7HWK1_COTGL</name>
<dbReference type="EMBL" id="JAHXZJ010002609">
    <property type="protein sequence ID" value="KAH0539627.1"/>
    <property type="molecule type" value="Genomic_DNA"/>
</dbReference>
<protein>
    <submittedName>
        <fullName evidence="1">Uncharacterized protein</fullName>
    </submittedName>
</protein>
<keyword evidence="2" id="KW-1185">Reference proteome</keyword>
<gene>
    <name evidence="1" type="ORF">KQX54_006393</name>
</gene>